<dbReference type="InterPro" id="IPR036568">
    <property type="entry name" value="GGCT-like_sf"/>
</dbReference>
<dbReference type="AlphaFoldDB" id="A0A1A9WQN7"/>
<sequence>MAKVSEKLFKVFVYGTLKNGEFNHYLLTNVNNGFARYLGEGKTVEKYPLIISTRFNIPFLLDRSGWGHYVKGEVYEVDEKMMSKLDELEDYPNYYDREVQDIAMDKEVTKCWLYLMRNFPCHLLEKELLSCYNSSILNPYKPSAENKTKGPFHFRFRK</sequence>
<dbReference type="Gene3D" id="3.10.490.10">
    <property type="entry name" value="Gamma-glutamyl cyclotransferase-like"/>
    <property type="match status" value="1"/>
</dbReference>
<dbReference type="Proteomes" id="UP000091820">
    <property type="component" value="Unassembled WGS sequence"/>
</dbReference>
<evidence type="ECO:0000259" key="4">
    <source>
        <dbReference type="Pfam" id="PF06094"/>
    </source>
</evidence>
<dbReference type="EnsemblMetazoa" id="GBRI028435-RA">
    <property type="protein sequence ID" value="GBRI028435-PA"/>
    <property type="gene ID" value="GBRI028435"/>
</dbReference>
<dbReference type="VEuPathDB" id="VectorBase:GBRI028435"/>
<dbReference type="GO" id="GO:0061929">
    <property type="term" value="F:gamma-glutamylaminecyclotransferase activity"/>
    <property type="evidence" value="ECO:0007669"/>
    <property type="project" value="InterPro"/>
</dbReference>
<dbReference type="InterPro" id="IPR009288">
    <property type="entry name" value="AIG2-like_dom"/>
</dbReference>
<reference evidence="6" key="1">
    <citation type="submission" date="2014-03" db="EMBL/GenBank/DDBJ databases">
        <authorList>
            <person name="Aksoy S."/>
            <person name="Warren W."/>
            <person name="Wilson R.K."/>
        </authorList>
    </citation>
    <scope>NUCLEOTIDE SEQUENCE [LARGE SCALE GENOMIC DNA]</scope>
    <source>
        <strain evidence="6">IAEA</strain>
    </source>
</reference>
<evidence type="ECO:0000256" key="2">
    <source>
        <dbReference type="PIRSR" id="PIRSR639126-1"/>
    </source>
</evidence>
<protein>
    <recommendedName>
        <fullName evidence="3">Gamma-glutamylcyclotransferase family protein</fullName>
    </recommendedName>
</protein>
<evidence type="ECO:0000256" key="3">
    <source>
        <dbReference type="RuleBase" id="RU367036"/>
    </source>
</evidence>
<organism evidence="5 6">
    <name type="scientific">Glossina brevipalpis</name>
    <dbReference type="NCBI Taxonomy" id="37001"/>
    <lineage>
        <taxon>Eukaryota</taxon>
        <taxon>Metazoa</taxon>
        <taxon>Ecdysozoa</taxon>
        <taxon>Arthropoda</taxon>
        <taxon>Hexapoda</taxon>
        <taxon>Insecta</taxon>
        <taxon>Pterygota</taxon>
        <taxon>Neoptera</taxon>
        <taxon>Endopterygota</taxon>
        <taxon>Diptera</taxon>
        <taxon>Brachycera</taxon>
        <taxon>Muscomorpha</taxon>
        <taxon>Hippoboscoidea</taxon>
        <taxon>Glossinidae</taxon>
        <taxon>Glossina</taxon>
    </lineage>
</organism>
<evidence type="ECO:0000313" key="6">
    <source>
        <dbReference type="Proteomes" id="UP000091820"/>
    </source>
</evidence>
<comment type="similarity">
    <text evidence="1 3">Belongs to the gamma-glutamylcyclotransferase family.</text>
</comment>
<feature type="domain" description="Gamma-glutamylcyclotransferase AIG2-like" evidence="4">
    <location>
        <begin position="11"/>
        <end position="118"/>
    </location>
</feature>
<evidence type="ECO:0000313" key="5">
    <source>
        <dbReference type="EnsemblMetazoa" id="GBRI028435-PA"/>
    </source>
</evidence>
<dbReference type="PANTHER" id="PTHR12510:SF4">
    <property type="entry name" value="GAMMA-GLUTAMYLAMINECYCLOTRANSFERASE"/>
    <property type="match status" value="1"/>
</dbReference>
<keyword evidence="6" id="KW-1185">Reference proteome</keyword>
<name>A0A1A9WQN7_9MUSC</name>
<reference evidence="5" key="2">
    <citation type="submission" date="2020-05" db="UniProtKB">
        <authorList>
            <consortium name="EnsemblMetazoa"/>
        </authorList>
    </citation>
    <scope>IDENTIFICATION</scope>
    <source>
        <strain evidence="5">IAEA</strain>
    </source>
</reference>
<dbReference type="InterPro" id="IPR013024">
    <property type="entry name" value="GGCT-like"/>
</dbReference>
<evidence type="ECO:0000256" key="1">
    <source>
        <dbReference type="ARBA" id="ARBA00008861"/>
    </source>
</evidence>
<dbReference type="SUPFAM" id="SSF110857">
    <property type="entry name" value="Gamma-glutamyl cyclotransferase-like"/>
    <property type="match status" value="1"/>
</dbReference>
<dbReference type="PANTHER" id="PTHR12510">
    <property type="entry name" value="TROPONIN C-AKIN-1 PROTEIN"/>
    <property type="match status" value="1"/>
</dbReference>
<dbReference type="Pfam" id="PF06094">
    <property type="entry name" value="GGACT"/>
    <property type="match status" value="1"/>
</dbReference>
<proteinExistence type="inferred from homology"/>
<dbReference type="InterPro" id="IPR039126">
    <property type="entry name" value="GGACT"/>
</dbReference>
<dbReference type="STRING" id="37001.A0A1A9WQN7"/>
<dbReference type="GO" id="GO:0005829">
    <property type="term" value="C:cytosol"/>
    <property type="evidence" value="ECO:0007669"/>
    <property type="project" value="TreeGrafter"/>
</dbReference>
<accession>A0A1A9WQN7</accession>
<dbReference type="CDD" id="cd06661">
    <property type="entry name" value="GGCT_like"/>
    <property type="match status" value="1"/>
</dbReference>
<feature type="active site" description="Proton acceptor" evidence="2">
    <location>
        <position position="89"/>
    </location>
</feature>